<dbReference type="InterPro" id="IPR029058">
    <property type="entry name" value="AB_hydrolase_fold"/>
</dbReference>
<dbReference type="AlphaFoldDB" id="A0AAD9MC56"/>
<feature type="region of interest" description="Disordered" evidence="6">
    <location>
        <begin position="1"/>
        <end position="69"/>
    </location>
</feature>
<feature type="compositionally biased region" description="Basic residues" evidence="6">
    <location>
        <begin position="719"/>
        <end position="732"/>
    </location>
</feature>
<evidence type="ECO:0000256" key="6">
    <source>
        <dbReference type="SAM" id="MobiDB-lite"/>
    </source>
</evidence>
<name>A0AAD9MC56_9PEZI</name>
<feature type="compositionally biased region" description="Polar residues" evidence="6">
    <location>
        <begin position="206"/>
        <end position="218"/>
    </location>
</feature>
<dbReference type="GO" id="GO:0016020">
    <property type="term" value="C:membrane"/>
    <property type="evidence" value="ECO:0007669"/>
    <property type="project" value="UniProtKB-SubCell"/>
</dbReference>
<dbReference type="Pfam" id="PF05277">
    <property type="entry name" value="DUF726"/>
    <property type="match status" value="1"/>
</dbReference>
<dbReference type="PANTHER" id="PTHR17920:SF22">
    <property type="entry name" value="DUF726 DOMAIN PROTEIN (AFU_ORTHOLOGUE AFUA_2G12860)"/>
    <property type="match status" value="1"/>
</dbReference>
<accession>A0AAD9MC56</accession>
<keyword evidence="4" id="KW-1133">Transmembrane helix</keyword>
<feature type="region of interest" description="Disordered" evidence="6">
    <location>
        <begin position="102"/>
        <end position="167"/>
    </location>
</feature>
<comment type="caution">
    <text evidence="7">The sequence shown here is derived from an EMBL/GenBank/DDBJ whole genome shotgun (WGS) entry which is preliminary data.</text>
</comment>
<comment type="subcellular location">
    <subcellularLocation>
        <location evidence="1">Membrane</location>
        <topology evidence="1">Multi-pass membrane protein</topology>
    </subcellularLocation>
</comment>
<dbReference type="PANTHER" id="PTHR17920">
    <property type="entry name" value="TRANSMEMBRANE AND COILED-COIL DOMAIN-CONTAINING PROTEIN 4 TMCO4"/>
    <property type="match status" value="1"/>
</dbReference>
<proteinExistence type="inferred from homology"/>
<evidence type="ECO:0000256" key="1">
    <source>
        <dbReference type="ARBA" id="ARBA00004141"/>
    </source>
</evidence>
<feature type="compositionally biased region" description="Pro residues" evidence="6">
    <location>
        <begin position="48"/>
        <end position="58"/>
    </location>
</feature>
<reference evidence="7" key="1">
    <citation type="journal article" date="2023" name="Mol. Plant Microbe Interact.">
        <title>Elucidating the Obligate Nature and Biological Capacity of an Invasive Fungal Corn Pathogen.</title>
        <authorList>
            <person name="MacCready J.S."/>
            <person name="Roggenkamp E.M."/>
            <person name="Gdanetz K."/>
            <person name="Chilvers M.I."/>
        </authorList>
    </citation>
    <scope>NUCLEOTIDE SEQUENCE</scope>
    <source>
        <strain evidence="7">PM02</strain>
    </source>
</reference>
<feature type="compositionally biased region" description="Polar residues" evidence="6">
    <location>
        <begin position="1"/>
        <end position="10"/>
    </location>
</feature>
<dbReference type="InterPro" id="IPR007941">
    <property type="entry name" value="DUF726"/>
</dbReference>
<dbReference type="Proteomes" id="UP001217918">
    <property type="component" value="Unassembled WGS sequence"/>
</dbReference>
<evidence type="ECO:0000256" key="4">
    <source>
        <dbReference type="ARBA" id="ARBA00022989"/>
    </source>
</evidence>
<evidence type="ECO:0000256" key="5">
    <source>
        <dbReference type="ARBA" id="ARBA00023136"/>
    </source>
</evidence>
<gene>
    <name evidence="7" type="ORF">P8C59_005324</name>
</gene>
<evidence type="ECO:0000256" key="2">
    <source>
        <dbReference type="ARBA" id="ARBA00009824"/>
    </source>
</evidence>
<keyword evidence="8" id="KW-1185">Reference proteome</keyword>
<keyword evidence="3" id="KW-0812">Transmembrane</keyword>
<feature type="region of interest" description="Disordered" evidence="6">
    <location>
        <begin position="701"/>
        <end position="732"/>
    </location>
</feature>
<organism evidence="7 8">
    <name type="scientific">Phyllachora maydis</name>
    <dbReference type="NCBI Taxonomy" id="1825666"/>
    <lineage>
        <taxon>Eukaryota</taxon>
        <taxon>Fungi</taxon>
        <taxon>Dikarya</taxon>
        <taxon>Ascomycota</taxon>
        <taxon>Pezizomycotina</taxon>
        <taxon>Sordariomycetes</taxon>
        <taxon>Sordariomycetidae</taxon>
        <taxon>Phyllachorales</taxon>
        <taxon>Phyllachoraceae</taxon>
        <taxon>Phyllachora</taxon>
    </lineage>
</organism>
<evidence type="ECO:0000313" key="7">
    <source>
        <dbReference type="EMBL" id="KAK2070862.1"/>
    </source>
</evidence>
<keyword evidence="5" id="KW-0472">Membrane</keyword>
<dbReference type="EMBL" id="JAQQPM010000004">
    <property type="protein sequence ID" value="KAK2070862.1"/>
    <property type="molecule type" value="Genomic_DNA"/>
</dbReference>
<comment type="similarity">
    <text evidence="2">Belongs to the TMCO4 family.</text>
</comment>
<feature type="region of interest" description="Disordered" evidence="6">
    <location>
        <begin position="205"/>
        <end position="225"/>
    </location>
</feature>
<evidence type="ECO:0000256" key="3">
    <source>
        <dbReference type="ARBA" id="ARBA00022692"/>
    </source>
</evidence>
<protein>
    <submittedName>
        <fullName evidence="7">Uncharacterized protein</fullName>
    </submittedName>
</protein>
<sequence>MASAVRSSCCRQDDQTQHLPILAPKSQQQGDLSTDLVLGTSANTAPTEMPPVGRPRPSTPKRDADLSGLLSLPERTELVTLVIKITDGMQNQLTQLFDPTASETEGSFVLKSRANNDSKTSRRAPHPGKENVNPTPDSNAGFNSVHGNSNASVEAMSATSPAQPAGSGCQELKKEAVLYFKKWQATVHKRVGDISVKRPIDPNGGMLSSASAAGNSKPSAKHRQQGIRVPHWRFSLWRNDVLFCMQSCSSCCLSNTIMHTPLVKNAPIDEATQKKLEENRSSKKWKVGLASAPGATITGVVGGLAAPLAAVSIGGLLGGPGIGNAAAAGLLGTAAENMVIVGSLFGIFGARGTGKMMEQYVRDLQDFAFRPFRGSLGDDETEIGRVGIETRRFRVTVVIDGWLTKMHETAGPWRILGSHSEIYALRWEVEALSKLGASLEMIMRSAAWSLARHEILAVAGDTLKALPVTAEADTMRRHTSPVFRCLLQNSWPASLLKTSKIIDNPWNVGMVRAEKAGAVLADIILNKVHGERGVTLVGYSLGARVVYSCLMSLAERRAFGLVENAVLMGVPAPSDRRVWCAIRSVVTGRLVNVFSGNDYMLGFLYRTSSVQYGVAGLQHIENVPDVENVAVSDKVSNHFRYQYLVGSILKHIGWEDVDKSQVAKDEKALQCLEEQRREQGRRRDAVELGIKEEKEFDEGVQMTGADGALTGTEQGAVRTRFRKAKKAKGRKR</sequence>
<evidence type="ECO:0000313" key="8">
    <source>
        <dbReference type="Proteomes" id="UP001217918"/>
    </source>
</evidence>
<dbReference type="SUPFAM" id="SSF53474">
    <property type="entry name" value="alpha/beta-Hydrolases"/>
    <property type="match status" value="1"/>
</dbReference>
<feature type="compositionally biased region" description="Polar residues" evidence="6">
    <location>
        <begin position="132"/>
        <end position="162"/>
    </location>
</feature>